<dbReference type="STRING" id="8022.A0A060XV91"/>
<name>A0A060XV91_ONCMY</name>
<feature type="compositionally biased region" description="Basic and acidic residues" evidence="1">
    <location>
        <begin position="31"/>
        <end position="52"/>
    </location>
</feature>
<reference evidence="2" key="2">
    <citation type="submission" date="2014-03" db="EMBL/GenBank/DDBJ databases">
        <authorList>
            <person name="Genoscope - CEA"/>
        </authorList>
    </citation>
    <scope>NUCLEOTIDE SEQUENCE</scope>
</reference>
<evidence type="ECO:0000313" key="2">
    <source>
        <dbReference type="EMBL" id="CDQ80820.1"/>
    </source>
</evidence>
<dbReference type="AlphaFoldDB" id="A0A060XV91"/>
<organism evidence="2 3">
    <name type="scientific">Oncorhynchus mykiss</name>
    <name type="common">Rainbow trout</name>
    <name type="synonym">Salmo gairdneri</name>
    <dbReference type="NCBI Taxonomy" id="8022"/>
    <lineage>
        <taxon>Eukaryota</taxon>
        <taxon>Metazoa</taxon>
        <taxon>Chordata</taxon>
        <taxon>Craniata</taxon>
        <taxon>Vertebrata</taxon>
        <taxon>Euteleostomi</taxon>
        <taxon>Actinopterygii</taxon>
        <taxon>Neopterygii</taxon>
        <taxon>Teleostei</taxon>
        <taxon>Protacanthopterygii</taxon>
        <taxon>Salmoniformes</taxon>
        <taxon>Salmonidae</taxon>
        <taxon>Salmoninae</taxon>
        <taxon>Oncorhynchus</taxon>
    </lineage>
</organism>
<feature type="compositionally biased region" description="Polar residues" evidence="1">
    <location>
        <begin position="1"/>
        <end position="22"/>
    </location>
</feature>
<evidence type="ECO:0000313" key="3">
    <source>
        <dbReference type="Proteomes" id="UP000193380"/>
    </source>
</evidence>
<dbReference type="Proteomes" id="UP000193380">
    <property type="component" value="Unassembled WGS sequence"/>
</dbReference>
<proteinExistence type="predicted"/>
<sequence length="70" mass="7513">MMSAPSTKTEPSPKTSRQSLSIRHTFLGGKGEGKSPHSPKTGERGKITKEGLKPVITFTTSRHAVSFTNS</sequence>
<gene>
    <name evidence="2" type="ORF">GSONMT00018915001</name>
</gene>
<feature type="region of interest" description="Disordered" evidence="1">
    <location>
        <begin position="1"/>
        <end position="54"/>
    </location>
</feature>
<reference evidence="2" key="1">
    <citation type="journal article" date="2014" name="Nat. Commun.">
        <title>The rainbow trout genome provides novel insights into evolution after whole-genome duplication in vertebrates.</title>
        <authorList>
            <person name="Berthelot C."/>
            <person name="Brunet F."/>
            <person name="Chalopin D."/>
            <person name="Juanchich A."/>
            <person name="Bernard M."/>
            <person name="Noel B."/>
            <person name="Bento P."/>
            <person name="Da Silva C."/>
            <person name="Labadie K."/>
            <person name="Alberti A."/>
            <person name="Aury J.M."/>
            <person name="Louis A."/>
            <person name="Dehais P."/>
            <person name="Bardou P."/>
            <person name="Montfort J."/>
            <person name="Klopp C."/>
            <person name="Cabau C."/>
            <person name="Gaspin C."/>
            <person name="Thorgaard G.H."/>
            <person name="Boussaha M."/>
            <person name="Quillet E."/>
            <person name="Guyomard R."/>
            <person name="Galiana D."/>
            <person name="Bobe J."/>
            <person name="Volff J.N."/>
            <person name="Genet C."/>
            <person name="Wincker P."/>
            <person name="Jaillon O."/>
            <person name="Roest Crollius H."/>
            <person name="Guiguen Y."/>
        </authorList>
    </citation>
    <scope>NUCLEOTIDE SEQUENCE [LARGE SCALE GENOMIC DNA]</scope>
</reference>
<accession>A0A060XV91</accession>
<dbReference type="EMBL" id="FR905661">
    <property type="protein sequence ID" value="CDQ80820.1"/>
    <property type="molecule type" value="Genomic_DNA"/>
</dbReference>
<protein>
    <submittedName>
        <fullName evidence="2">Uncharacterized protein</fullName>
    </submittedName>
</protein>
<dbReference type="PaxDb" id="8022-A0A060XV91"/>
<evidence type="ECO:0000256" key="1">
    <source>
        <dbReference type="SAM" id="MobiDB-lite"/>
    </source>
</evidence>